<dbReference type="CDD" id="cd02140">
    <property type="entry name" value="Frm2-like"/>
    <property type="match status" value="1"/>
</dbReference>
<evidence type="ECO:0000313" key="6">
    <source>
        <dbReference type="Proteomes" id="UP000032261"/>
    </source>
</evidence>
<gene>
    <name evidence="5" type="ORF">JM47_01680</name>
</gene>
<comment type="subcellular location">
    <subcellularLocation>
        <location evidence="1">Cytoplasm</location>
    </subcellularLocation>
</comment>
<dbReference type="EMBL" id="CP009770">
    <property type="protein sequence ID" value="AJQ45311.1"/>
    <property type="molecule type" value="Genomic_DNA"/>
</dbReference>
<evidence type="ECO:0000313" key="5">
    <source>
        <dbReference type="EMBL" id="AJQ45311.1"/>
    </source>
</evidence>
<keyword evidence="2" id="KW-0963">Cytoplasm</keyword>
<reference evidence="5 6" key="1">
    <citation type="journal article" date="2015" name="Genome Announc.">
        <title>Genome Sequence of Ureaplasma diversum Strain ATCC 49782.</title>
        <authorList>
            <person name="Marques L.M."/>
            <person name="Guimaraes A.M."/>
            <person name="Martins H.B."/>
            <person name="Rezende I.S."/>
            <person name="Barbosa M.S."/>
            <person name="Campos G.B."/>
            <person name="do Nascimento N.C."/>
            <person name="Dos Santos A.P."/>
            <person name="Amorim A.T."/>
            <person name="Santos V.M."/>
            <person name="Messick J.B."/>
            <person name="Timenetsky J."/>
        </authorList>
    </citation>
    <scope>NUCLEOTIDE SEQUENCE [LARGE SCALE GENOMIC DNA]</scope>
    <source>
        <strain evidence="5 6">ATCC 49782</strain>
    </source>
</reference>
<dbReference type="KEGG" id="ude:JM47_01680"/>
<dbReference type="PATRIC" id="fig|42094.4.peg.328"/>
<dbReference type="Gene3D" id="3.40.109.10">
    <property type="entry name" value="NADH Oxidase"/>
    <property type="match status" value="1"/>
</dbReference>
<dbReference type="RefSeq" id="WP_208895237.1">
    <property type="nucleotide sequence ID" value="NZ_CP009770.1"/>
</dbReference>
<accession>A0A0C5RBS2</accession>
<dbReference type="InterPro" id="IPR000415">
    <property type="entry name" value="Nitroreductase-like"/>
</dbReference>
<protein>
    <submittedName>
        <fullName evidence="5">Nitroreductase</fullName>
    </submittedName>
</protein>
<dbReference type="SUPFAM" id="SSF55469">
    <property type="entry name" value="FMN-dependent nitroreductase-like"/>
    <property type="match status" value="1"/>
</dbReference>
<evidence type="ECO:0000256" key="2">
    <source>
        <dbReference type="ARBA" id="ARBA00022490"/>
    </source>
</evidence>
<dbReference type="GO" id="GO:0005737">
    <property type="term" value="C:cytoplasm"/>
    <property type="evidence" value="ECO:0007669"/>
    <property type="project" value="UniProtKB-SubCell"/>
</dbReference>
<dbReference type="HOGENOM" id="CLU_073125_1_0_14"/>
<organism evidence="5 6">
    <name type="scientific">Ureaplasma diversum</name>
    <dbReference type="NCBI Taxonomy" id="42094"/>
    <lineage>
        <taxon>Bacteria</taxon>
        <taxon>Bacillati</taxon>
        <taxon>Mycoplasmatota</taxon>
        <taxon>Mycoplasmoidales</taxon>
        <taxon>Mycoplasmoidaceae</taxon>
        <taxon>Ureaplasma</taxon>
    </lineage>
</organism>
<dbReference type="Pfam" id="PF00881">
    <property type="entry name" value="Nitroreductase"/>
    <property type="match status" value="1"/>
</dbReference>
<name>A0A0C5RBS2_9BACT</name>
<dbReference type="GO" id="GO:0034599">
    <property type="term" value="P:cellular response to oxidative stress"/>
    <property type="evidence" value="ECO:0007669"/>
    <property type="project" value="InterPro"/>
</dbReference>
<feature type="domain" description="Nitroreductase" evidence="4">
    <location>
        <begin position="8"/>
        <end position="168"/>
    </location>
</feature>
<evidence type="ECO:0000259" key="4">
    <source>
        <dbReference type="Pfam" id="PF00881"/>
    </source>
</evidence>
<dbReference type="InterPro" id="IPR029479">
    <property type="entry name" value="Nitroreductase"/>
</dbReference>
<dbReference type="Proteomes" id="UP000032261">
    <property type="component" value="Chromosome"/>
</dbReference>
<dbReference type="InterPro" id="IPR033877">
    <property type="entry name" value="Frm2/Hbn1"/>
</dbReference>
<sequence>MDIIKSLSKRRSYYNINKNLEVSKETIVQKIKEVTELIPDAFNSKSTRVIVAFDEKHEQIWDEIYNAYEGKVAIEKINMFKAGAGTILFYYDNNVIKQMQDAFGAYADNFPVWANQTNGALQIAIWTVLRELNIGASLQHYNPVIDKRLQKLLDLPEDYVLLAQMPFGGIESELEPKEKDSVDRVKVVQ</sequence>
<evidence type="ECO:0000256" key="1">
    <source>
        <dbReference type="ARBA" id="ARBA00004496"/>
    </source>
</evidence>
<proteinExistence type="predicted"/>
<dbReference type="PANTHER" id="PTHR43035">
    <property type="entry name" value="FATTY ACID REPRESSION MUTANT PROTEIN 2-RELATED"/>
    <property type="match status" value="1"/>
</dbReference>
<evidence type="ECO:0000256" key="3">
    <source>
        <dbReference type="ARBA" id="ARBA00023002"/>
    </source>
</evidence>
<dbReference type="GO" id="GO:0016491">
    <property type="term" value="F:oxidoreductase activity"/>
    <property type="evidence" value="ECO:0007669"/>
    <property type="project" value="UniProtKB-KW"/>
</dbReference>
<dbReference type="FunFam" id="3.40.109.10:FF:000001">
    <property type="entry name" value="Nitroreductase family"/>
    <property type="match status" value="1"/>
</dbReference>
<keyword evidence="3" id="KW-0560">Oxidoreductase</keyword>
<dbReference type="AlphaFoldDB" id="A0A0C5RBS2"/>
<dbReference type="STRING" id="42094.JM47_01680"/>
<dbReference type="PANTHER" id="PTHR43035:SF1">
    <property type="entry name" value="FATTY ACID REPRESSION MUTANT PROTEIN 2-RELATED"/>
    <property type="match status" value="1"/>
</dbReference>